<keyword evidence="10" id="KW-1185">Reference proteome</keyword>
<comment type="subcellular location">
    <subcellularLocation>
        <location evidence="1">Membrane</location>
    </subcellularLocation>
</comment>
<reference evidence="9 10" key="1">
    <citation type="submission" date="2022-12" db="EMBL/GenBank/DDBJ databases">
        <title>Chromosome-level genome of Tegillarca granosa.</title>
        <authorList>
            <person name="Kim J."/>
        </authorList>
    </citation>
    <scope>NUCLEOTIDE SEQUENCE [LARGE SCALE GENOMIC DNA]</scope>
    <source>
        <strain evidence="9">Teg-2019</strain>
        <tissue evidence="9">Adductor muscle</tissue>
    </source>
</reference>
<dbReference type="PANTHER" id="PTHR11920:SF494">
    <property type="entry name" value="ATRIAL NATRIURETIC PEPTIDE RECEPTOR 2"/>
    <property type="match status" value="1"/>
</dbReference>
<evidence type="ECO:0000256" key="3">
    <source>
        <dbReference type="ARBA" id="ARBA00022741"/>
    </source>
</evidence>
<keyword evidence="4" id="KW-1133">Transmembrane helix</keyword>
<dbReference type="PROSITE" id="PS00452">
    <property type="entry name" value="GUANYLATE_CYCLASE_1"/>
    <property type="match status" value="1"/>
</dbReference>
<comment type="caution">
    <text evidence="9">The sequence shown here is derived from an EMBL/GenBank/DDBJ whole genome shotgun (WGS) entry which is preliminary data.</text>
</comment>
<protein>
    <recommendedName>
        <fullName evidence="8">Guanylate cyclase domain-containing protein</fullName>
    </recommendedName>
</protein>
<dbReference type="InterPro" id="IPR001054">
    <property type="entry name" value="A/G_cyclase"/>
</dbReference>
<dbReference type="EMBL" id="JARBDR010000200">
    <property type="protein sequence ID" value="KAJ8319573.1"/>
    <property type="molecule type" value="Genomic_DNA"/>
</dbReference>
<dbReference type="SUPFAM" id="SSF55073">
    <property type="entry name" value="Nucleotide cyclase"/>
    <property type="match status" value="1"/>
</dbReference>
<organism evidence="9 10">
    <name type="scientific">Tegillarca granosa</name>
    <name type="common">Malaysian cockle</name>
    <name type="synonym">Anadara granosa</name>
    <dbReference type="NCBI Taxonomy" id="220873"/>
    <lineage>
        <taxon>Eukaryota</taxon>
        <taxon>Metazoa</taxon>
        <taxon>Spiralia</taxon>
        <taxon>Lophotrochozoa</taxon>
        <taxon>Mollusca</taxon>
        <taxon>Bivalvia</taxon>
        <taxon>Autobranchia</taxon>
        <taxon>Pteriomorphia</taxon>
        <taxon>Arcoida</taxon>
        <taxon>Arcoidea</taxon>
        <taxon>Arcidae</taxon>
        <taxon>Tegillarca</taxon>
    </lineage>
</organism>
<evidence type="ECO:0000259" key="8">
    <source>
        <dbReference type="PROSITE" id="PS50125"/>
    </source>
</evidence>
<evidence type="ECO:0000256" key="6">
    <source>
        <dbReference type="ARBA" id="ARBA00023239"/>
    </source>
</evidence>
<dbReference type="CDD" id="cd07302">
    <property type="entry name" value="CHD"/>
    <property type="match status" value="1"/>
</dbReference>
<keyword evidence="2" id="KW-0812">Transmembrane</keyword>
<name>A0ABQ9FV46_TEGGR</name>
<dbReference type="Proteomes" id="UP001217089">
    <property type="component" value="Unassembled WGS sequence"/>
</dbReference>
<evidence type="ECO:0000256" key="7">
    <source>
        <dbReference type="RuleBase" id="RU000405"/>
    </source>
</evidence>
<dbReference type="InterPro" id="IPR018297">
    <property type="entry name" value="A/G_cyclase_CS"/>
</dbReference>
<evidence type="ECO:0000256" key="4">
    <source>
        <dbReference type="ARBA" id="ARBA00022989"/>
    </source>
</evidence>
<dbReference type="Gene3D" id="3.30.70.1230">
    <property type="entry name" value="Nucleotide cyclase"/>
    <property type="match status" value="1"/>
</dbReference>
<keyword evidence="3" id="KW-0547">Nucleotide-binding</keyword>
<accession>A0ABQ9FV46</accession>
<keyword evidence="5" id="KW-0472">Membrane</keyword>
<sequence>MDNLMARMEQYASNLESLVTERTRAYLDEKRRVEELLHRLLPQSVAQQLSLGQSVVPETFQSVTIYFSDIVGFTTIAGKSTPMEVVDLLNDIYTMFDKIIDSYDVYKVETIGDAYMVVSGLPERNGDNHVKNIADVALGIRQSVTDFKIRHLPGEDLRIRIGIHTGPVVAGVVGLTMPRYCLFGDTVNTASRMESTSEGNSKH</sequence>
<dbReference type="InterPro" id="IPR050401">
    <property type="entry name" value="Cyclic_nucleotide_synthase"/>
</dbReference>
<dbReference type="PROSITE" id="PS50125">
    <property type="entry name" value="GUANYLATE_CYCLASE_2"/>
    <property type="match status" value="1"/>
</dbReference>
<evidence type="ECO:0000313" key="9">
    <source>
        <dbReference type="EMBL" id="KAJ8319573.1"/>
    </source>
</evidence>
<proteinExistence type="inferred from homology"/>
<comment type="similarity">
    <text evidence="7">Belongs to the adenylyl cyclase class-4/guanylyl cyclase family.</text>
</comment>
<dbReference type="InterPro" id="IPR029787">
    <property type="entry name" value="Nucleotide_cyclase"/>
</dbReference>
<evidence type="ECO:0000256" key="5">
    <source>
        <dbReference type="ARBA" id="ARBA00023136"/>
    </source>
</evidence>
<gene>
    <name evidence="9" type="ORF">KUTeg_002873</name>
</gene>
<feature type="domain" description="Guanylate cyclase" evidence="8">
    <location>
        <begin position="64"/>
        <end position="194"/>
    </location>
</feature>
<evidence type="ECO:0000256" key="2">
    <source>
        <dbReference type="ARBA" id="ARBA00022692"/>
    </source>
</evidence>
<evidence type="ECO:0000256" key="1">
    <source>
        <dbReference type="ARBA" id="ARBA00004370"/>
    </source>
</evidence>
<dbReference type="Gene3D" id="6.10.250.780">
    <property type="match status" value="1"/>
</dbReference>
<evidence type="ECO:0000313" key="10">
    <source>
        <dbReference type="Proteomes" id="UP001217089"/>
    </source>
</evidence>
<dbReference type="Pfam" id="PF00211">
    <property type="entry name" value="Guanylate_cyc"/>
    <property type="match status" value="1"/>
</dbReference>
<dbReference type="PANTHER" id="PTHR11920">
    <property type="entry name" value="GUANYLYL CYCLASE"/>
    <property type="match status" value="1"/>
</dbReference>
<dbReference type="SMART" id="SM00044">
    <property type="entry name" value="CYCc"/>
    <property type="match status" value="1"/>
</dbReference>
<keyword evidence="6 7" id="KW-0456">Lyase</keyword>